<protein>
    <submittedName>
        <fullName evidence="1">Uncharacterized protein</fullName>
    </submittedName>
</protein>
<comment type="caution">
    <text evidence="1">The sequence shown here is derived from an EMBL/GenBank/DDBJ whole genome shotgun (WGS) entry which is preliminary data.</text>
</comment>
<dbReference type="Proteomes" id="UP000236173">
    <property type="component" value="Unassembled WGS sequence"/>
</dbReference>
<dbReference type="InterPro" id="IPR045706">
    <property type="entry name" value="DUF6062"/>
</dbReference>
<dbReference type="EMBL" id="BEHT01000015">
    <property type="protein sequence ID" value="GBC98782.1"/>
    <property type="molecule type" value="Genomic_DNA"/>
</dbReference>
<name>A0A2H5XC72_9BACT</name>
<organism evidence="1 2">
    <name type="scientific">Candidatus Fervidibacter japonicus</name>
    <dbReference type="NCBI Taxonomy" id="2035412"/>
    <lineage>
        <taxon>Bacteria</taxon>
        <taxon>Candidatus Fervidibacterota</taxon>
        <taxon>Candidatus Fervidibacter</taxon>
    </lineage>
</organism>
<dbReference type="AlphaFoldDB" id="A0A2H5XC72"/>
<gene>
    <name evidence="1" type="ORF">HRbin17_01296</name>
</gene>
<evidence type="ECO:0000313" key="2">
    <source>
        <dbReference type="Proteomes" id="UP000236173"/>
    </source>
</evidence>
<reference evidence="2" key="1">
    <citation type="submission" date="2017-09" db="EMBL/GenBank/DDBJ databases">
        <title>Metaegenomics of thermophilic ammonia-oxidizing enrichment culture.</title>
        <authorList>
            <person name="Kato S."/>
            <person name="Suzuki K."/>
        </authorList>
    </citation>
    <scope>NUCLEOTIDE SEQUENCE [LARGE SCALE GENOMIC DNA]</scope>
</reference>
<dbReference type="Pfam" id="PF19538">
    <property type="entry name" value="DUF6062"/>
    <property type="match status" value="1"/>
</dbReference>
<sequence>MMEAFFRLDMKAAAQVGGCPICAIIVLRTERYLRFFLHEHVLDPHLRLRLLASYGFCNLHGWWLVQIAAKIGEELGVATVYEHLTDELRHQVQRALAASSPKAASESLRPQEICPLCEHAETWEQDTLAALLQALANPQTRESAQQLYAETDGLCLPHLRCALLMTNENDVAAFLLQDANSRLQRLHDDLEEFCRKHDYRFHDEPMSESERCSWVRAIEAFVGKHAIPHERADQTSTRRRLRRWLKLG</sequence>
<accession>A0A2H5XC72</accession>
<proteinExistence type="predicted"/>
<evidence type="ECO:0000313" key="1">
    <source>
        <dbReference type="EMBL" id="GBC98782.1"/>
    </source>
</evidence>